<feature type="domain" description="DUF7079" evidence="1">
    <location>
        <begin position="14"/>
        <end position="119"/>
    </location>
</feature>
<proteinExistence type="predicted"/>
<comment type="caution">
    <text evidence="2">The sequence shown here is derived from an EMBL/GenBank/DDBJ whole genome shotgun (WGS) entry which is preliminary data.</text>
</comment>
<dbReference type="Pfam" id="PF23296">
    <property type="entry name" value="DUF7079"/>
    <property type="match status" value="1"/>
</dbReference>
<name>A0A502GWG9_9BACT</name>
<evidence type="ECO:0000313" key="2">
    <source>
        <dbReference type="EMBL" id="TPG66757.1"/>
    </source>
</evidence>
<protein>
    <recommendedName>
        <fullName evidence="1">DUF7079 domain-containing protein</fullName>
    </recommendedName>
</protein>
<reference evidence="2 3" key="1">
    <citation type="journal article" date="2019" name="Environ. Microbiol.">
        <title>Species interactions and distinct microbial communities in high Arctic permafrost affected cryosols are associated with the CH4 and CO2 gas fluxes.</title>
        <authorList>
            <person name="Altshuler I."/>
            <person name="Hamel J."/>
            <person name="Turney S."/>
            <person name="Magnuson E."/>
            <person name="Levesque R."/>
            <person name="Greer C."/>
            <person name="Whyte L.G."/>
        </authorList>
    </citation>
    <scope>NUCLEOTIDE SEQUENCE [LARGE SCALE GENOMIC DNA]</scope>
    <source>
        <strain evidence="2 3">S9.2P</strain>
    </source>
</reference>
<evidence type="ECO:0000259" key="1">
    <source>
        <dbReference type="Pfam" id="PF23296"/>
    </source>
</evidence>
<dbReference type="InterPro" id="IPR055507">
    <property type="entry name" value="DUF7079"/>
</dbReference>
<sequence length="126" mass="14426">MKTSPAVPVPEPARRRHVWIALAALYLDTELPDDELRSIAVTIADSGFSWDEVKQINYDEVAPALWPNLLSVAGEWASWDEEWLVGRLTAHYTGDQHRLLGSERLWRRQVDFYTADYLARIAAFLS</sequence>
<accession>A0A502GWG9</accession>
<dbReference type="AlphaFoldDB" id="A0A502GWG9"/>
<gene>
    <name evidence="2" type="ORF">EAH73_10265</name>
</gene>
<organism evidence="2 3">
    <name type="scientific">Hymenobacter nivis</name>
    <dbReference type="NCBI Taxonomy" id="1850093"/>
    <lineage>
        <taxon>Bacteria</taxon>
        <taxon>Pseudomonadati</taxon>
        <taxon>Bacteroidota</taxon>
        <taxon>Cytophagia</taxon>
        <taxon>Cytophagales</taxon>
        <taxon>Hymenobacteraceae</taxon>
        <taxon>Hymenobacter</taxon>
    </lineage>
</organism>
<dbReference type="EMBL" id="RCYZ01000003">
    <property type="protein sequence ID" value="TPG66757.1"/>
    <property type="molecule type" value="Genomic_DNA"/>
</dbReference>
<dbReference type="Proteomes" id="UP000317646">
    <property type="component" value="Unassembled WGS sequence"/>
</dbReference>
<evidence type="ECO:0000313" key="3">
    <source>
        <dbReference type="Proteomes" id="UP000317646"/>
    </source>
</evidence>
<keyword evidence="3" id="KW-1185">Reference proteome</keyword>